<protein>
    <submittedName>
        <fullName evidence="2">Uncharacterized protein</fullName>
    </submittedName>
</protein>
<reference evidence="2 3" key="1">
    <citation type="submission" date="2024-07" db="EMBL/GenBank/DDBJ databases">
        <title>Chromosome-level genome assembly of the water stick insect Ranatra chinensis (Heteroptera: Nepidae).</title>
        <authorList>
            <person name="Liu X."/>
        </authorList>
    </citation>
    <scope>NUCLEOTIDE SEQUENCE [LARGE SCALE GENOMIC DNA]</scope>
    <source>
        <strain evidence="2">Cailab_2021Rc</strain>
        <tissue evidence="2">Muscle</tissue>
    </source>
</reference>
<sequence>MASKRRNIFHNNKTQEMTENGSCNLPPFCDCSAANCATNSTCGSSSTTTGRPTTPRSSPVPHYYQQETYHQPADRKEAKKKEKRSRSKRGSKRDTGRTPGGDMEGLKVLSHPNLWPNIKQHVGTSLAVIKNPWVDCRDMSYTTRVALKRKEAAANAPFLIATPLTRSRVEFNE</sequence>
<feature type="compositionally biased region" description="Low complexity" evidence="1">
    <location>
        <begin position="40"/>
        <end position="59"/>
    </location>
</feature>
<dbReference type="EMBL" id="JBFDAA010000017">
    <property type="protein sequence ID" value="KAL1116813.1"/>
    <property type="molecule type" value="Genomic_DNA"/>
</dbReference>
<keyword evidence="3" id="KW-1185">Reference proteome</keyword>
<evidence type="ECO:0000313" key="3">
    <source>
        <dbReference type="Proteomes" id="UP001558652"/>
    </source>
</evidence>
<feature type="region of interest" description="Disordered" evidence="1">
    <location>
        <begin position="39"/>
        <end position="108"/>
    </location>
</feature>
<dbReference type="AlphaFoldDB" id="A0ABD0Y0A7"/>
<evidence type="ECO:0000256" key="1">
    <source>
        <dbReference type="SAM" id="MobiDB-lite"/>
    </source>
</evidence>
<organism evidence="2 3">
    <name type="scientific">Ranatra chinensis</name>
    <dbReference type="NCBI Taxonomy" id="642074"/>
    <lineage>
        <taxon>Eukaryota</taxon>
        <taxon>Metazoa</taxon>
        <taxon>Ecdysozoa</taxon>
        <taxon>Arthropoda</taxon>
        <taxon>Hexapoda</taxon>
        <taxon>Insecta</taxon>
        <taxon>Pterygota</taxon>
        <taxon>Neoptera</taxon>
        <taxon>Paraneoptera</taxon>
        <taxon>Hemiptera</taxon>
        <taxon>Heteroptera</taxon>
        <taxon>Panheteroptera</taxon>
        <taxon>Nepomorpha</taxon>
        <taxon>Nepidae</taxon>
        <taxon>Ranatrinae</taxon>
        <taxon>Ranatra</taxon>
    </lineage>
</organism>
<gene>
    <name evidence="2" type="ORF">AAG570_005283</name>
</gene>
<comment type="caution">
    <text evidence="2">The sequence shown here is derived from an EMBL/GenBank/DDBJ whole genome shotgun (WGS) entry which is preliminary data.</text>
</comment>
<feature type="compositionally biased region" description="Basic residues" evidence="1">
    <location>
        <begin position="81"/>
        <end position="91"/>
    </location>
</feature>
<dbReference type="Proteomes" id="UP001558652">
    <property type="component" value="Unassembled WGS sequence"/>
</dbReference>
<evidence type="ECO:0000313" key="2">
    <source>
        <dbReference type="EMBL" id="KAL1116813.1"/>
    </source>
</evidence>
<proteinExistence type="predicted"/>
<name>A0ABD0Y0A7_9HEMI</name>
<accession>A0ABD0Y0A7</accession>